<protein>
    <submittedName>
        <fullName evidence="1">Uncharacterized protein</fullName>
    </submittedName>
</protein>
<dbReference type="EMBL" id="BARU01036531">
    <property type="protein sequence ID" value="GAH89823.1"/>
    <property type="molecule type" value="Genomic_DNA"/>
</dbReference>
<gene>
    <name evidence="1" type="ORF">S03H2_57034</name>
</gene>
<comment type="caution">
    <text evidence="1">The sequence shown here is derived from an EMBL/GenBank/DDBJ whole genome shotgun (WGS) entry which is preliminary data.</text>
</comment>
<name>X1L6N0_9ZZZZ</name>
<reference evidence="1" key="1">
    <citation type="journal article" date="2014" name="Front. Microbiol.">
        <title>High frequency of phylogenetically diverse reductive dehalogenase-homologous genes in deep subseafloor sedimentary metagenomes.</title>
        <authorList>
            <person name="Kawai M."/>
            <person name="Futagami T."/>
            <person name="Toyoda A."/>
            <person name="Takaki Y."/>
            <person name="Nishi S."/>
            <person name="Hori S."/>
            <person name="Arai W."/>
            <person name="Tsubouchi T."/>
            <person name="Morono Y."/>
            <person name="Uchiyama I."/>
            <person name="Ito T."/>
            <person name="Fujiyama A."/>
            <person name="Inagaki F."/>
            <person name="Takami H."/>
        </authorList>
    </citation>
    <scope>NUCLEOTIDE SEQUENCE</scope>
    <source>
        <strain evidence="1">Expedition CK06-06</strain>
    </source>
</reference>
<accession>X1L6N0</accession>
<sequence>MKPEEIFNEGEKKVMKKMKEVDEKMEKDLKKVEKEILGEKK</sequence>
<organism evidence="1">
    <name type="scientific">marine sediment metagenome</name>
    <dbReference type="NCBI Taxonomy" id="412755"/>
    <lineage>
        <taxon>unclassified sequences</taxon>
        <taxon>metagenomes</taxon>
        <taxon>ecological metagenomes</taxon>
    </lineage>
</organism>
<evidence type="ECO:0000313" key="1">
    <source>
        <dbReference type="EMBL" id="GAH89823.1"/>
    </source>
</evidence>
<dbReference type="AlphaFoldDB" id="X1L6N0"/>
<proteinExistence type="predicted"/>